<dbReference type="EMBL" id="JAQQDW010000137">
    <property type="protein sequence ID" value="MFM0108764.1"/>
    <property type="molecule type" value="Genomic_DNA"/>
</dbReference>
<organism evidence="1 2">
    <name type="scientific">Paraburkholderia rhynchosiae</name>
    <dbReference type="NCBI Taxonomy" id="487049"/>
    <lineage>
        <taxon>Bacteria</taxon>
        <taxon>Pseudomonadati</taxon>
        <taxon>Pseudomonadota</taxon>
        <taxon>Betaproteobacteria</taxon>
        <taxon>Burkholderiales</taxon>
        <taxon>Burkholderiaceae</taxon>
        <taxon>Paraburkholderia</taxon>
    </lineage>
</organism>
<gene>
    <name evidence="1" type="ORF">PQR01_36545</name>
</gene>
<sequence length="578" mass="59776">MSNRHVVLKAAALFAAPALCLTLAPSARGQSVSAASTLAPVVLLPHNRPSGNKPAVPPASPLDGSAIASQNLQFGGNKNGEPDGVGPLITPPFKASASQSHLTAATIPGAASLNTATDWPTFGINVQRTGYNAAENVLNTTTVPGLKSHWATDIGGPILTQPTLITGVKVNSVATDVVYAATLGDATKNPTTPSYIVALNAANGNLIWSRQFTPVQTNCDDFTPSGGVVGTMGTPTLDRASNRMYVVTANGNLHILSLSTGNDVAPFVQVMDPNNTAPKTFVYGSPTLNGTSVYVATASRCDFTPYHGQVVRVSTTNSTILQRWYPVGNSVPDGGGIWGPGGVSIPPNLSWVYAATGNAIATPENAGFAEHIVKLTVNLAVNDSSSPAPVNNDLDFGATPLLFQRASCPPMLAAMQKSGWLYIYNRNTIGSGPIVSFQIGVSTSAGNFVGIPAFDPVLNQIYVNNPVDSNDGRFKTGLVALSVNSDCSIGSRQLLRAGTSSEGNPSIPPVAANGVVYYADGVGSVLRAVNAVSGTELWNSNLSTVKDHITGGIFASPSVVNGQVFVAGYDHKIHAYGL</sequence>
<dbReference type="Proteomes" id="UP001629235">
    <property type="component" value="Unassembled WGS sequence"/>
</dbReference>
<evidence type="ECO:0000313" key="1">
    <source>
        <dbReference type="EMBL" id="MFM0108764.1"/>
    </source>
</evidence>
<protein>
    <submittedName>
        <fullName evidence="1">PQQ-binding-like beta-propeller repeat protein</fullName>
    </submittedName>
</protein>
<proteinExistence type="predicted"/>
<name>A0ACC7NN96_9BURK</name>
<keyword evidence="2" id="KW-1185">Reference proteome</keyword>
<evidence type="ECO:0000313" key="2">
    <source>
        <dbReference type="Proteomes" id="UP001629235"/>
    </source>
</evidence>
<accession>A0ACC7NN96</accession>
<reference evidence="1 2" key="1">
    <citation type="journal article" date="2024" name="Chem. Sci.">
        <title>Discovery of megapolipeptins by genome mining of a Burkholderiales bacteria collection.</title>
        <authorList>
            <person name="Paulo B.S."/>
            <person name="Recchia M.J.J."/>
            <person name="Lee S."/>
            <person name="Fergusson C.H."/>
            <person name="Romanowski S.B."/>
            <person name="Hernandez A."/>
            <person name="Krull N."/>
            <person name="Liu D.Y."/>
            <person name="Cavanagh H."/>
            <person name="Bos A."/>
            <person name="Gray C.A."/>
            <person name="Murphy B.T."/>
            <person name="Linington R.G."/>
            <person name="Eustaquio A.S."/>
        </authorList>
    </citation>
    <scope>NUCLEOTIDE SEQUENCE [LARGE SCALE GENOMIC DNA]</scope>
    <source>
        <strain evidence="1 2">RL18-126-BIB-B</strain>
    </source>
</reference>
<comment type="caution">
    <text evidence="1">The sequence shown here is derived from an EMBL/GenBank/DDBJ whole genome shotgun (WGS) entry which is preliminary data.</text>
</comment>